<protein>
    <submittedName>
        <fullName evidence="3">Uncharacterized protein</fullName>
    </submittedName>
</protein>
<gene>
    <name evidence="3" type="ORF">CJ030_MR5G017535</name>
</gene>
<evidence type="ECO:0000256" key="1">
    <source>
        <dbReference type="SAM" id="MobiDB-lite"/>
    </source>
</evidence>
<accession>A0A6A1VPG3</accession>
<keyword evidence="4" id="KW-1185">Reference proteome</keyword>
<dbReference type="AlphaFoldDB" id="A0A6A1VPG3"/>
<dbReference type="EMBL" id="RXIC02000023">
    <property type="protein sequence ID" value="KAB1214792.1"/>
    <property type="molecule type" value="Genomic_DNA"/>
</dbReference>
<proteinExistence type="predicted"/>
<reference evidence="3 4" key="1">
    <citation type="journal article" date="2019" name="Plant Biotechnol. J.">
        <title>The red bayberry genome and genetic basis of sex determination.</title>
        <authorList>
            <person name="Jia H.M."/>
            <person name="Jia H.J."/>
            <person name="Cai Q.L."/>
            <person name="Wang Y."/>
            <person name="Zhao H.B."/>
            <person name="Yang W.F."/>
            <person name="Wang G.Y."/>
            <person name="Li Y.H."/>
            <person name="Zhan D.L."/>
            <person name="Shen Y.T."/>
            <person name="Niu Q.F."/>
            <person name="Chang L."/>
            <person name="Qiu J."/>
            <person name="Zhao L."/>
            <person name="Xie H.B."/>
            <person name="Fu W.Y."/>
            <person name="Jin J."/>
            <person name="Li X.W."/>
            <person name="Jiao Y."/>
            <person name="Zhou C.C."/>
            <person name="Tu T."/>
            <person name="Chai C.Y."/>
            <person name="Gao J.L."/>
            <person name="Fan L.J."/>
            <person name="van de Weg E."/>
            <person name="Wang J.Y."/>
            <person name="Gao Z.S."/>
        </authorList>
    </citation>
    <scope>NUCLEOTIDE SEQUENCE [LARGE SCALE GENOMIC DNA]</scope>
    <source>
        <tissue evidence="3">Leaves</tissue>
    </source>
</reference>
<sequence>MGFKGKNPRTSSTMRKYLFLVPLVLMILLLTQPSLADSRALGAEVKQSKTPNRPGAVVDGREFEGKASSSSTANSVDGRVVVRDQVFTLSSGPSRKGSGH</sequence>
<dbReference type="Proteomes" id="UP000516437">
    <property type="component" value="Chromosome 5"/>
</dbReference>
<feature type="signal peptide" evidence="2">
    <location>
        <begin position="1"/>
        <end position="36"/>
    </location>
</feature>
<evidence type="ECO:0000313" key="3">
    <source>
        <dbReference type="EMBL" id="KAB1214792.1"/>
    </source>
</evidence>
<organism evidence="3 4">
    <name type="scientific">Morella rubra</name>
    <name type="common">Chinese bayberry</name>
    <dbReference type="NCBI Taxonomy" id="262757"/>
    <lineage>
        <taxon>Eukaryota</taxon>
        <taxon>Viridiplantae</taxon>
        <taxon>Streptophyta</taxon>
        <taxon>Embryophyta</taxon>
        <taxon>Tracheophyta</taxon>
        <taxon>Spermatophyta</taxon>
        <taxon>Magnoliopsida</taxon>
        <taxon>eudicotyledons</taxon>
        <taxon>Gunneridae</taxon>
        <taxon>Pentapetalae</taxon>
        <taxon>rosids</taxon>
        <taxon>fabids</taxon>
        <taxon>Fagales</taxon>
        <taxon>Myricaceae</taxon>
        <taxon>Morella</taxon>
    </lineage>
</organism>
<comment type="caution">
    <text evidence="3">The sequence shown here is derived from an EMBL/GenBank/DDBJ whole genome shotgun (WGS) entry which is preliminary data.</text>
</comment>
<feature type="chain" id="PRO_5025568825" evidence="2">
    <location>
        <begin position="37"/>
        <end position="100"/>
    </location>
</feature>
<dbReference type="OrthoDB" id="1428142at2759"/>
<evidence type="ECO:0000313" key="4">
    <source>
        <dbReference type="Proteomes" id="UP000516437"/>
    </source>
</evidence>
<evidence type="ECO:0000256" key="2">
    <source>
        <dbReference type="SAM" id="SignalP"/>
    </source>
</evidence>
<keyword evidence="2" id="KW-0732">Signal</keyword>
<name>A0A6A1VPG3_9ROSI</name>
<feature type="region of interest" description="Disordered" evidence="1">
    <location>
        <begin position="41"/>
        <end position="76"/>
    </location>
</feature>